<evidence type="ECO:0000256" key="10">
    <source>
        <dbReference type="ARBA" id="ARBA00022989"/>
    </source>
</evidence>
<keyword evidence="12 13" id="KW-0472">Membrane</keyword>
<keyword evidence="9 13" id="KW-0630">Potassium</keyword>
<feature type="transmembrane region" description="Helical" evidence="13">
    <location>
        <begin position="396"/>
        <end position="418"/>
    </location>
</feature>
<dbReference type="InterPro" id="IPR023051">
    <property type="entry name" value="Kup"/>
</dbReference>
<dbReference type="Proteomes" id="UP000652430">
    <property type="component" value="Unassembled WGS sequence"/>
</dbReference>
<comment type="function">
    <text evidence="13">Transport of potassium into the cell. Likely operates as a K(+):H(+) symporter.</text>
</comment>
<evidence type="ECO:0000256" key="11">
    <source>
        <dbReference type="ARBA" id="ARBA00023065"/>
    </source>
</evidence>
<feature type="transmembrane region" description="Helical" evidence="13">
    <location>
        <begin position="199"/>
        <end position="220"/>
    </location>
</feature>
<organism evidence="16 17">
    <name type="scientific">Sphingomonas glacialis</name>
    <dbReference type="NCBI Taxonomy" id="658225"/>
    <lineage>
        <taxon>Bacteria</taxon>
        <taxon>Pseudomonadati</taxon>
        <taxon>Pseudomonadota</taxon>
        <taxon>Alphaproteobacteria</taxon>
        <taxon>Sphingomonadales</taxon>
        <taxon>Sphingomonadaceae</taxon>
        <taxon>Sphingomonas</taxon>
    </lineage>
</organism>
<feature type="transmembrane region" description="Helical" evidence="13">
    <location>
        <begin position="319"/>
        <end position="348"/>
    </location>
</feature>
<keyword evidence="11 13" id="KW-0406">Ion transport</keyword>
<keyword evidence="8 13" id="KW-0769">Symport</keyword>
<feature type="transmembrane region" description="Helical" evidence="13">
    <location>
        <begin position="240"/>
        <end position="265"/>
    </location>
</feature>
<comment type="caution">
    <text evidence="16">The sequence shown here is derived from an EMBL/GenBank/DDBJ whole genome shotgun (WGS) entry which is preliminary data.</text>
</comment>
<dbReference type="InterPro" id="IPR053952">
    <property type="entry name" value="K_trans_C"/>
</dbReference>
<dbReference type="EMBL" id="BNAQ01000007">
    <property type="protein sequence ID" value="GHH24483.1"/>
    <property type="molecule type" value="Genomic_DNA"/>
</dbReference>
<dbReference type="HAMAP" id="MF_01522">
    <property type="entry name" value="Kup"/>
    <property type="match status" value="1"/>
</dbReference>
<evidence type="ECO:0000256" key="3">
    <source>
        <dbReference type="ARBA" id="ARBA00022448"/>
    </source>
</evidence>
<dbReference type="InterPro" id="IPR053951">
    <property type="entry name" value="K_trans_N"/>
</dbReference>
<dbReference type="PANTHER" id="PTHR30540:SF79">
    <property type="entry name" value="LOW AFFINITY POTASSIUM TRANSPORT SYSTEM PROTEIN KUP"/>
    <property type="match status" value="1"/>
</dbReference>
<keyword evidence="4 13" id="KW-1003">Cell membrane</keyword>
<reference evidence="17" key="1">
    <citation type="journal article" date="2019" name="Int. J. Syst. Evol. Microbiol.">
        <title>The Global Catalogue of Microorganisms (GCM) 10K type strain sequencing project: providing services to taxonomists for standard genome sequencing and annotation.</title>
        <authorList>
            <consortium name="The Broad Institute Genomics Platform"/>
            <consortium name="The Broad Institute Genome Sequencing Center for Infectious Disease"/>
            <person name="Wu L."/>
            <person name="Ma J."/>
        </authorList>
    </citation>
    <scope>NUCLEOTIDE SEQUENCE [LARGE SCALE GENOMIC DNA]</scope>
    <source>
        <strain evidence="17">CGMCC 1.8957</strain>
    </source>
</reference>
<evidence type="ECO:0000256" key="6">
    <source>
        <dbReference type="ARBA" id="ARBA00022538"/>
    </source>
</evidence>
<name>A0ABQ3LRV0_9SPHN</name>
<evidence type="ECO:0000256" key="4">
    <source>
        <dbReference type="ARBA" id="ARBA00022475"/>
    </source>
</evidence>
<dbReference type="Pfam" id="PF22776">
    <property type="entry name" value="K_trans_C"/>
    <property type="match status" value="1"/>
</dbReference>
<feature type="transmembrane region" description="Helical" evidence="13">
    <location>
        <begin position="131"/>
        <end position="157"/>
    </location>
</feature>
<sequence length="655" mass="68608">MRAYCSEPDSFGLENLSMTAKIAKSSGHAAPKSTVATLGVSLGALGVVYGDIGTSPLYALREAAKAAAGGGALSPAAAVAATSAIIWSLVVIVALKYALLILRADNRGEGGIMAMLAILHARAVQPGRSGLILLVAGLVGAALLYGDGAITPAVSVLSAVEGLKTDAPFLAPAVVPITICIIVGLFAAQRFGTAKIGRVFGPVMLLWFLAIALLGIGGIARAPHILVAFDPFIAIDFLRHAPFAVDAALLGAAFLAVTGGEAMYADLGHFGVGPIRLAWFALVLPCLLLNYLGQGALLLDNPSALASPFWKLAPGWAHYPLVAFATCATIIASQSIISGAFSLTRQAIQLGFLPRLRVLHTDAASIGQVYLPFVNTGLAIATITAVVTFGSSDALAGAYGIAVSLLMVITTLLAALIARQWGYALALVLAVNGAFLTIDLGFFVANSVKIFEGGWFPLAIAGGVALLMLTWRRGQQLVAAARACMRQSSDAFRADLKARPPLRPAGVAAFLTPSREGVPLSLSRLYALTGAIPEHIILLSIEILEIPAVAADDHVQLIAEDGYRRMILRYGFTEPVRVPAALDIAVAQGKLDAETVRDLVFYVGREAVIPSRAVLGMAYWREKLFAFMQRNAERPAAYFCIPPGRVIDVGTEIEI</sequence>
<evidence type="ECO:0000256" key="8">
    <source>
        <dbReference type="ARBA" id="ARBA00022847"/>
    </source>
</evidence>
<evidence type="ECO:0000256" key="1">
    <source>
        <dbReference type="ARBA" id="ARBA00004141"/>
    </source>
</evidence>
<feature type="domain" description="K+ potassium transporter C-terminal" evidence="15">
    <location>
        <begin position="506"/>
        <end position="655"/>
    </location>
</feature>
<evidence type="ECO:0000256" key="7">
    <source>
        <dbReference type="ARBA" id="ARBA00022692"/>
    </source>
</evidence>
<feature type="transmembrane region" description="Helical" evidence="13">
    <location>
        <begin position="277"/>
        <end position="299"/>
    </location>
</feature>
<comment type="catalytic activity">
    <reaction evidence="13">
        <text>K(+)(in) + H(+)(in) = K(+)(out) + H(+)(out)</text>
        <dbReference type="Rhea" id="RHEA:28490"/>
        <dbReference type="ChEBI" id="CHEBI:15378"/>
        <dbReference type="ChEBI" id="CHEBI:29103"/>
    </reaction>
</comment>
<feature type="transmembrane region" description="Helical" evidence="13">
    <location>
        <begin position="369"/>
        <end position="390"/>
    </location>
</feature>
<keyword evidence="3 13" id="KW-0813">Transport</keyword>
<feature type="transmembrane region" description="Helical" evidence="13">
    <location>
        <begin position="169"/>
        <end position="187"/>
    </location>
</feature>
<keyword evidence="10 13" id="KW-1133">Transmembrane helix</keyword>
<feature type="transmembrane region" description="Helical" evidence="13">
    <location>
        <begin position="454"/>
        <end position="471"/>
    </location>
</feature>
<evidence type="ECO:0000256" key="13">
    <source>
        <dbReference type="HAMAP-Rule" id="MF_01522"/>
    </source>
</evidence>
<evidence type="ECO:0000259" key="14">
    <source>
        <dbReference type="Pfam" id="PF02705"/>
    </source>
</evidence>
<proteinExistence type="inferred from homology"/>
<evidence type="ECO:0000313" key="17">
    <source>
        <dbReference type="Proteomes" id="UP000652430"/>
    </source>
</evidence>
<protein>
    <recommendedName>
        <fullName evidence="13">Probable potassium transport system protein Kup</fullName>
    </recommendedName>
</protein>
<comment type="subcellular location">
    <subcellularLocation>
        <location evidence="13">Cell membrane</location>
        <topology evidence="13">Multi-pass membrane protein</topology>
    </subcellularLocation>
    <subcellularLocation>
        <location evidence="1">Membrane</location>
        <topology evidence="1">Multi-pass membrane protein</topology>
    </subcellularLocation>
</comment>
<evidence type="ECO:0000256" key="12">
    <source>
        <dbReference type="ARBA" id="ARBA00023136"/>
    </source>
</evidence>
<evidence type="ECO:0000256" key="9">
    <source>
        <dbReference type="ARBA" id="ARBA00022958"/>
    </source>
</evidence>
<keyword evidence="7 13" id="KW-0812">Transmembrane</keyword>
<keyword evidence="5" id="KW-0997">Cell inner membrane</keyword>
<feature type="transmembrane region" description="Helical" evidence="13">
    <location>
        <begin position="425"/>
        <end position="448"/>
    </location>
</feature>
<keyword evidence="6 13" id="KW-0633">Potassium transport</keyword>
<feature type="domain" description="K+ potassium transporter integral membrane" evidence="14">
    <location>
        <begin position="41"/>
        <end position="486"/>
    </location>
</feature>
<evidence type="ECO:0000256" key="2">
    <source>
        <dbReference type="ARBA" id="ARBA00007019"/>
    </source>
</evidence>
<dbReference type="InterPro" id="IPR003855">
    <property type="entry name" value="K+_transporter"/>
</dbReference>
<comment type="similarity">
    <text evidence="2 13">Belongs to the HAK/KUP transporter (TC 2.A.72) family.</text>
</comment>
<dbReference type="PANTHER" id="PTHR30540">
    <property type="entry name" value="OSMOTIC STRESS POTASSIUM TRANSPORTER"/>
    <property type="match status" value="1"/>
</dbReference>
<evidence type="ECO:0000256" key="5">
    <source>
        <dbReference type="ARBA" id="ARBA00022519"/>
    </source>
</evidence>
<feature type="transmembrane region" description="Helical" evidence="13">
    <location>
        <begin position="34"/>
        <end position="52"/>
    </location>
</feature>
<dbReference type="Pfam" id="PF02705">
    <property type="entry name" value="K_trans"/>
    <property type="match status" value="1"/>
</dbReference>
<feature type="transmembrane region" description="Helical" evidence="13">
    <location>
        <begin position="72"/>
        <end position="99"/>
    </location>
</feature>
<gene>
    <name evidence="16" type="primary">kup3</name>
    <name evidence="13" type="synonym">kup</name>
    <name evidence="16" type="ORF">GCM10008023_36560</name>
</gene>
<accession>A0ABQ3LRV0</accession>
<evidence type="ECO:0000259" key="15">
    <source>
        <dbReference type="Pfam" id="PF22776"/>
    </source>
</evidence>
<evidence type="ECO:0000313" key="16">
    <source>
        <dbReference type="EMBL" id="GHH24483.1"/>
    </source>
</evidence>
<keyword evidence="17" id="KW-1185">Reference proteome</keyword>